<sequence length="75" mass="8668">MNLLNQIYVDGKGFAELTDDMDKRVVLESARMLQDYEDELEQYPEGRIKISKFGSIEITGFPKELTKVIRSVLLE</sequence>
<accession>A0A9X3BHZ6</accession>
<reference evidence="1" key="2">
    <citation type="submission" date="2023-04" db="EMBL/GenBank/DDBJ databases">
        <title>Paracnuella aquatica gen. nov., sp. nov., a member of the family Chitinophagaceae isolated from a hot spring.</title>
        <authorList>
            <person name="Wang C."/>
        </authorList>
    </citation>
    <scope>NUCLEOTIDE SEQUENCE</scope>
    <source>
        <strain evidence="1">LB-8</strain>
    </source>
</reference>
<dbReference type="RefSeq" id="WP_279297887.1">
    <property type="nucleotide sequence ID" value="NZ_JAOTIF010000012.1"/>
</dbReference>
<dbReference type="AlphaFoldDB" id="A0A9X3BHZ6"/>
<dbReference type="Proteomes" id="UP001155483">
    <property type="component" value="Unassembled WGS sequence"/>
</dbReference>
<keyword evidence="2" id="KW-1185">Reference proteome</keyword>
<evidence type="ECO:0000313" key="1">
    <source>
        <dbReference type="EMBL" id="MCU7550447.1"/>
    </source>
</evidence>
<gene>
    <name evidence="1" type="ORF">OCK74_15100</name>
</gene>
<name>A0A9X3BHZ6_9BACT</name>
<comment type="caution">
    <text evidence="1">The sequence shown here is derived from an EMBL/GenBank/DDBJ whole genome shotgun (WGS) entry which is preliminary data.</text>
</comment>
<evidence type="ECO:0000313" key="2">
    <source>
        <dbReference type="Proteomes" id="UP001155483"/>
    </source>
</evidence>
<dbReference type="EMBL" id="JAOTIF010000012">
    <property type="protein sequence ID" value="MCU7550447.1"/>
    <property type="molecule type" value="Genomic_DNA"/>
</dbReference>
<organism evidence="1 2">
    <name type="scientific">Paraflavisolibacter caeni</name>
    <dbReference type="NCBI Taxonomy" id="2982496"/>
    <lineage>
        <taxon>Bacteria</taxon>
        <taxon>Pseudomonadati</taxon>
        <taxon>Bacteroidota</taxon>
        <taxon>Chitinophagia</taxon>
        <taxon>Chitinophagales</taxon>
        <taxon>Chitinophagaceae</taxon>
        <taxon>Paraflavisolibacter</taxon>
    </lineage>
</organism>
<reference evidence="1" key="1">
    <citation type="submission" date="2022-09" db="EMBL/GenBank/DDBJ databases">
        <authorList>
            <person name="Yuan C."/>
            <person name="Ke Z."/>
        </authorList>
    </citation>
    <scope>NUCLEOTIDE SEQUENCE</scope>
    <source>
        <strain evidence="1">LB-8</strain>
    </source>
</reference>
<protein>
    <submittedName>
        <fullName evidence="1">Uncharacterized protein</fullName>
    </submittedName>
</protein>
<proteinExistence type="predicted"/>